<accession>A0ABP3R177</accession>
<organism evidence="1 2">
    <name type="scientific">Virgibacillus siamensis</name>
    <dbReference type="NCBI Taxonomy" id="480071"/>
    <lineage>
        <taxon>Bacteria</taxon>
        <taxon>Bacillati</taxon>
        <taxon>Bacillota</taxon>
        <taxon>Bacilli</taxon>
        <taxon>Bacillales</taxon>
        <taxon>Bacillaceae</taxon>
        <taxon>Virgibacillus</taxon>
    </lineage>
</organism>
<proteinExistence type="predicted"/>
<sequence>MKFPIDGDEMYVSQSVTRAAVSQAVDPVQLWSRQLKSGWEKEFSGVRMFTG</sequence>
<dbReference type="EMBL" id="BAAADS010000009">
    <property type="protein sequence ID" value="GAA0598332.1"/>
    <property type="molecule type" value="Genomic_DNA"/>
</dbReference>
<gene>
    <name evidence="1" type="ORF">GCM10009001_13100</name>
</gene>
<evidence type="ECO:0000313" key="2">
    <source>
        <dbReference type="Proteomes" id="UP001500866"/>
    </source>
</evidence>
<comment type="caution">
    <text evidence="1">The sequence shown here is derived from an EMBL/GenBank/DDBJ whole genome shotgun (WGS) entry which is preliminary data.</text>
</comment>
<evidence type="ECO:0000313" key="1">
    <source>
        <dbReference type="EMBL" id="GAA0598332.1"/>
    </source>
</evidence>
<name>A0ABP3R177_9BACI</name>
<reference evidence="2" key="1">
    <citation type="journal article" date="2019" name="Int. J. Syst. Evol. Microbiol.">
        <title>The Global Catalogue of Microorganisms (GCM) 10K type strain sequencing project: providing services to taxonomists for standard genome sequencing and annotation.</title>
        <authorList>
            <consortium name="The Broad Institute Genomics Platform"/>
            <consortium name="The Broad Institute Genome Sequencing Center for Infectious Disease"/>
            <person name="Wu L."/>
            <person name="Ma J."/>
        </authorList>
    </citation>
    <scope>NUCLEOTIDE SEQUENCE [LARGE SCALE GENOMIC DNA]</scope>
    <source>
        <strain evidence="2">JCM 15395</strain>
    </source>
</reference>
<keyword evidence="2" id="KW-1185">Reference proteome</keyword>
<dbReference type="Proteomes" id="UP001500866">
    <property type="component" value="Unassembled WGS sequence"/>
</dbReference>
<protein>
    <submittedName>
        <fullName evidence="1">Uncharacterized protein</fullName>
    </submittedName>
</protein>